<gene>
    <name evidence="3" type="ORF">FPANT_5522</name>
</gene>
<name>A0A8H5UNB4_9HYPO</name>
<proteinExistence type="predicted"/>
<dbReference type="Pfam" id="PF06985">
    <property type="entry name" value="HET"/>
    <property type="match status" value="1"/>
</dbReference>
<dbReference type="PANTHER" id="PTHR10622:SF10">
    <property type="entry name" value="HET DOMAIN-CONTAINING PROTEIN"/>
    <property type="match status" value="1"/>
</dbReference>
<dbReference type="InterPro" id="IPR058525">
    <property type="entry name" value="DUF8212"/>
</dbReference>
<evidence type="ECO:0000259" key="2">
    <source>
        <dbReference type="Pfam" id="PF26640"/>
    </source>
</evidence>
<dbReference type="InterPro" id="IPR010730">
    <property type="entry name" value="HET"/>
</dbReference>
<sequence>MRLLHTGSYRLFDYFNDEVPAYAILSHTWGRGPAEREVTFEDIRDSSDPTTIPNFDKIRDACSLAQSENHEYIWIDTCCIDKSSSSELSEAINSMYLWYKQAVVCYAYLRDVAYRSKVSTSASETKSPSTSTAWPFNESEFKKSKWFTRGWTLQELIAPRQVVFYSGDWKPLGTKGELRLLVSSITGIEEAVLAGGTLEHMSVARKMSWAADRETTRQEDLAYCLMGIFSVNMPLLYGEGKKAFIRLQEQIIARTDDQSIFAWKLPKKEAEERSLYGLLANSPKAFAKTGKEISLLSATHRKKQTIKVVNSSLEARVLLRNVPIYYYSRYGSGFKSGALNFYNPYYSAILDCQMGTSGDSWCCIDMVQLYPEEERNAMTLARINPASLSSISLRDNFITKHAFYALYGGESPPSESWHKLFLGFALRFDADQLSVRGSPASRWYEHDGERGIYAA</sequence>
<evidence type="ECO:0000313" key="3">
    <source>
        <dbReference type="EMBL" id="KAF5591920.1"/>
    </source>
</evidence>
<dbReference type="PANTHER" id="PTHR10622">
    <property type="entry name" value="HET DOMAIN-CONTAINING PROTEIN"/>
    <property type="match status" value="1"/>
</dbReference>
<keyword evidence="4" id="KW-1185">Reference proteome</keyword>
<evidence type="ECO:0000313" key="4">
    <source>
        <dbReference type="Proteomes" id="UP000544095"/>
    </source>
</evidence>
<feature type="domain" description="Heterokaryon incompatibility" evidence="1">
    <location>
        <begin position="22"/>
        <end position="155"/>
    </location>
</feature>
<dbReference type="Proteomes" id="UP000544095">
    <property type="component" value="Unassembled WGS sequence"/>
</dbReference>
<evidence type="ECO:0000259" key="1">
    <source>
        <dbReference type="Pfam" id="PF06985"/>
    </source>
</evidence>
<reference evidence="3 4" key="1">
    <citation type="submission" date="2020-05" db="EMBL/GenBank/DDBJ databases">
        <title>Identification and distribution of gene clusters putatively required for synthesis of sphingolipid metabolism inhibitors in phylogenetically diverse species of the filamentous fungus Fusarium.</title>
        <authorList>
            <person name="Kim H.-S."/>
            <person name="Busman M."/>
            <person name="Brown D.W."/>
            <person name="Divon H."/>
            <person name="Uhlig S."/>
            <person name="Proctor R.H."/>
        </authorList>
    </citation>
    <scope>NUCLEOTIDE SEQUENCE [LARGE SCALE GENOMIC DNA]</scope>
    <source>
        <strain evidence="3 4">NRRL 25211</strain>
    </source>
</reference>
<feature type="domain" description="DUF8212" evidence="2">
    <location>
        <begin position="242"/>
        <end position="270"/>
    </location>
</feature>
<comment type="caution">
    <text evidence="3">The sequence shown here is derived from an EMBL/GenBank/DDBJ whole genome shotgun (WGS) entry which is preliminary data.</text>
</comment>
<organism evidence="3 4">
    <name type="scientific">Fusarium pseudoanthophilum</name>
    <dbReference type="NCBI Taxonomy" id="48495"/>
    <lineage>
        <taxon>Eukaryota</taxon>
        <taxon>Fungi</taxon>
        <taxon>Dikarya</taxon>
        <taxon>Ascomycota</taxon>
        <taxon>Pezizomycotina</taxon>
        <taxon>Sordariomycetes</taxon>
        <taxon>Hypocreomycetidae</taxon>
        <taxon>Hypocreales</taxon>
        <taxon>Nectriaceae</taxon>
        <taxon>Fusarium</taxon>
        <taxon>Fusarium fujikuroi species complex</taxon>
    </lineage>
</organism>
<dbReference type="Pfam" id="PF26640">
    <property type="entry name" value="DUF8212"/>
    <property type="match status" value="1"/>
</dbReference>
<accession>A0A8H5UNB4</accession>
<dbReference type="AlphaFoldDB" id="A0A8H5UNB4"/>
<dbReference type="EMBL" id="JAAOAR010000268">
    <property type="protein sequence ID" value="KAF5591920.1"/>
    <property type="molecule type" value="Genomic_DNA"/>
</dbReference>
<protein>
    <submittedName>
        <fullName evidence="3">Het-domain-containing protein</fullName>
    </submittedName>
</protein>